<evidence type="ECO:0000313" key="2">
    <source>
        <dbReference type="EMBL" id="TKJ39700.1"/>
    </source>
</evidence>
<keyword evidence="1" id="KW-0812">Transmembrane</keyword>
<dbReference type="SUPFAM" id="SSF53335">
    <property type="entry name" value="S-adenosyl-L-methionine-dependent methyltransferases"/>
    <property type="match status" value="1"/>
</dbReference>
<feature type="transmembrane region" description="Helical" evidence="1">
    <location>
        <begin position="30"/>
        <end position="49"/>
    </location>
</feature>
<sequence length="129" mass="14738">MVGKTRRQSRDNASLAVTHALNLLKPGGHLIIIEPVFYPVFMMGVVFYVKRFVTKVTSNRIQILGKWNNIGAPVVSYFTNEQLEDMISGMTRCHLVDRGIKEKRIGTLMRLAGIRRRTDSTFIVRKCQD</sequence>
<dbReference type="AlphaFoldDB" id="A0A532UXM2"/>
<name>A0A532UXM2_UNCL8</name>
<keyword evidence="1" id="KW-0472">Membrane</keyword>
<dbReference type="Proteomes" id="UP000319619">
    <property type="component" value="Unassembled WGS sequence"/>
</dbReference>
<keyword evidence="1" id="KW-1133">Transmembrane helix</keyword>
<evidence type="ECO:0000313" key="3">
    <source>
        <dbReference type="Proteomes" id="UP000319619"/>
    </source>
</evidence>
<proteinExistence type="predicted"/>
<gene>
    <name evidence="2" type="ORF">CEE37_10500</name>
</gene>
<dbReference type="InterPro" id="IPR029063">
    <property type="entry name" value="SAM-dependent_MTases_sf"/>
</dbReference>
<protein>
    <recommendedName>
        <fullName evidence="4">Methyltransferase type 11 domain-containing protein</fullName>
    </recommendedName>
</protein>
<comment type="caution">
    <text evidence="2">The sequence shown here is derived from an EMBL/GenBank/DDBJ whole genome shotgun (WGS) entry which is preliminary data.</text>
</comment>
<evidence type="ECO:0008006" key="4">
    <source>
        <dbReference type="Google" id="ProtNLM"/>
    </source>
</evidence>
<evidence type="ECO:0000256" key="1">
    <source>
        <dbReference type="SAM" id="Phobius"/>
    </source>
</evidence>
<dbReference type="EMBL" id="NJBN01000007">
    <property type="protein sequence ID" value="TKJ39700.1"/>
    <property type="molecule type" value="Genomic_DNA"/>
</dbReference>
<accession>A0A532UXM2</accession>
<organism evidence="2 3">
    <name type="scientific">candidate division LCP-89 bacterium B3_LCP</name>
    <dbReference type="NCBI Taxonomy" id="2012998"/>
    <lineage>
        <taxon>Bacteria</taxon>
        <taxon>Pseudomonadati</taxon>
        <taxon>Bacteria division LCP-89</taxon>
    </lineage>
</organism>
<reference evidence="2 3" key="1">
    <citation type="submission" date="2017-06" db="EMBL/GenBank/DDBJ databases">
        <title>Novel microbial phyla capable of carbon fixation and sulfur reduction in deep-sea sediments.</title>
        <authorList>
            <person name="Huang J."/>
            <person name="Baker B."/>
            <person name="Wang Y."/>
        </authorList>
    </citation>
    <scope>NUCLEOTIDE SEQUENCE [LARGE SCALE GENOMIC DNA]</scope>
    <source>
        <strain evidence="2">B3_LCP</strain>
    </source>
</reference>